<dbReference type="Pfam" id="PF04972">
    <property type="entry name" value="BON"/>
    <property type="match status" value="1"/>
</dbReference>
<feature type="region of interest" description="Disordered" evidence="1">
    <location>
        <begin position="1"/>
        <end position="20"/>
    </location>
</feature>
<dbReference type="InterPro" id="IPR014004">
    <property type="entry name" value="Transpt-assoc_nodulatn_dom_bac"/>
</dbReference>
<feature type="compositionally biased region" description="Low complexity" evidence="1">
    <location>
        <begin position="431"/>
        <end position="447"/>
    </location>
</feature>
<dbReference type="SMART" id="SM00749">
    <property type="entry name" value="BON"/>
    <property type="match status" value="1"/>
</dbReference>
<feature type="domain" description="BON" evidence="2">
    <location>
        <begin position="340"/>
        <end position="408"/>
    </location>
</feature>
<dbReference type="KEGG" id="lez:GLE_3704"/>
<proteinExistence type="predicted"/>
<evidence type="ECO:0000313" key="4">
    <source>
        <dbReference type="Proteomes" id="UP000061569"/>
    </source>
</evidence>
<evidence type="ECO:0000313" key="3">
    <source>
        <dbReference type="EMBL" id="ALN59048.1"/>
    </source>
</evidence>
<dbReference type="PANTHER" id="PTHR34606:SF15">
    <property type="entry name" value="BON DOMAIN-CONTAINING PROTEIN"/>
    <property type="match status" value="1"/>
</dbReference>
<evidence type="ECO:0000256" key="1">
    <source>
        <dbReference type="SAM" id="MobiDB-lite"/>
    </source>
</evidence>
<dbReference type="PATRIC" id="fig|69.6.peg.3648"/>
<dbReference type="PROSITE" id="PS50914">
    <property type="entry name" value="BON"/>
    <property type="match status" value="1"/>
</dbReference>
<gene>
    <name evidence="3" type="ORF">GLE_3704</name>
</gene>
<dbReference type="Gene3D" id="3.30.1340.30">
    <property type="match status" value="1"/>
</dbReference>
<dbReference type="EMBL" id="CP013140">
    <property type="protein sequence ID" value="ALN59048.1"/>
    <property type="molecule type" value="Genomic_DNA"/>
</dbReference>
<dbReference type="InterPro" id="IPR051686">
    <property type="entry name" value="Lipoprotein_DolP"/>
</dbReference>
<feature type="region of interest" description="Disordered" evidence="1">
    <location>
        <begin position="312"/>
        <end position="340"/>
    </location>
</feature>
<feature type="compositionally biased region" description="Basic and acidic residues" evidence="1">
    <location>
        <begin position="48"/>
        <end position="102"/>
    </location>
</feature>
<dbReference type="InterPro" id="IPR007055">
    <property type="entry name" value="BON_dom"/>
</dbReference>
<dbReference type="AlphaFoldDB" id="A0A0S2DLG3"/>
<name>A0A0S2DLG3_LYSEN</name>
<feature type="compositionally biased region" description="Basic and acidic residues" evidence="1">
    <location>
        <begin position="251"/>
        <end position="280"/>
    </location>
</feature>
<feature type="compositionally biased region" description="Basic and acidic residues" evidence="1">
    <location>
        <begin position="115"/>
        <end position="174"/>
    </location>
</feature>
<protein>
    <submittedName>
        <fullName evidence="3">Phospholipid-binding domain protein</fullName>
    </submittedName>
</protein>
<sequence>MRKRKQARDDGRSDQVAGTAEFKAVAHEALRLGARALDKGRVWLNHIGSDDHGSEDMTQRQDSNGRDSESRRRPGGEDEQYRRRAPRGEEGESWMHDKERQAARTGYADYAYDPARGRGREYGHASADDHGRGGEYAREYGADAGESDARSGSRMPRDYDRGWREDGAPRERGQRAAYAREPGERGLYGAHGPGVRPAGPRGDAHYDSGWRARGFDERSQSVGWEDDRGDAPGGSSPRQGDPRHGYYVYGGERERRHDYDEFDPRRGRHDDYRPGRRRMGEGYGESSGYAGGEFAGSGYGAGFEPNREWSRERAFDAQSAYREQGMPTHRGRGPRNYARPDPRIEEELNERLTEDALVDASDIEVSCSQGKVVLNGEVDDRWMKHRAEDIADTCGGVKDVDNRLRVRGRENAPLAADPHRGGRGENAGRFGPTPAAKTPAGPASAAQGSGGAAGGNAGAGSSPGTGAGTSGAAPAGGGSMPQH</sequence>
<feature type="compositionally biased region" description="Basic and acidic residues" evidence="1">
    <location>
        <begin position="202"/>
        <end position="230"/>
    </location>
</feature>
<dbReference type="PANTHER" id="PTHR34606">
    <property type="entry name" value="BON DOMAIN-CONTAINING PROTEIN"/>
    <property type="match status" value="1"/>
</dbReference>
<feature type="region of interest" description="Disordered" evidence="1">
    <location>
        <begin position="45"/>
        <end position="289"/>
    </location>
</feature>
<feature type="compositionally biased region" description="Gly residues" evidence="1">
    <location>
        <begin position="448"/>
        <end position="483"/>
    </location>
</feature>
<organism evidence="3 4">
    <name type="scientific">Lysobacter enzymogenes</name>
    <dbReference type="NCBI Taxonomy" id="69"/>
    <lineage>
        <taxon>Bacteria</taxon>
        <taxon>Pseudomonadati</taxon>
        <taxon>Pseudomonadota</taxon>
        <taxon>Gammaproteobacteria</taxon>
        <taxon>Lysobacterales</taxon>
        <taxon>Lysobacteraceae</taxon>
        <taxon>Lysobacter</taxon>
    </lineage>
</organism>
<feature type="region of interest" description="Disordered" evidence="1">
    <location>
        <begin position="408"/>
        <end position="483"/>
    </location>
</feature>
<accession>A0A0S2DLG3</accession>
<dbReference type="STRING" id="69.GLE_3704"/>
<evidence type="ECO:0000259" key="2">
    <source>
        <dbReference type="PROSITE" id="PS50914"/>
    </source>
</evidence>
<reference evidence="3 4" key="1">
    <citation type="submission" date="2015-11" db="EMBL/GenBank/DDBJ databases">
        <title>Genome sequences of Lysobacter enzymogenes strain C3 and Lysobacter antibioticus ATCC 29479.</title>
        <authorList>
            <person name="Kobayashi D.Y."/>
        </authorList>
    </citation>
    <scope>NUCLEOTIDE SEQUENCE [LARGE SCALE GENOMIC DNA]</scope>
    <source>
        <strain evidence="3 4">C3</strain>
    </source>
</reference>
<dbReference type="Proteomes" id="UP000061569">
    <property type="component" value="Chromosome"/>
</dbReference>